<protein>
    <submittedName>
        <fullName evidence="4">Uncharacterized protein</fullName>
    </submittedName>
</protein>
<organism evidence="4">
    <name type="scientific">Pseudomonas syringae pv. actinidiae</name>
    <dbReference type="NCBI Taxonomy" id="103796"/>
    <lineage>
        <taxon>Bacteria</taxon>
        <taxon>Pseudomonadati</taxon>
        <taxon>Pseudomonadota</taxon>
        <taxon>Gammaproteobacteria</taxon>
        <taxon>Pseudomonadales</taxon>
        <taxon>Pseudomonadaceae</taxon>
        <taxon>Pseudomonas</taxon>
        <taxon>Pseudomonas syringae</taxon>
    </lineage>
</organism>
<sequence length="66" mass="6811">MTKVFSQKVAVPLPAAMVAIFGIGLIIGMFAGAAANQSGVDNSDAKFRAERLADSQAAKERCAALN</sequence>
<keyword evidence="4" id="KW-0614">Plasmid</keyword>
<dbReference type="EMBL" id="KX009062">
    <property type="protein sequence ID" value="ARO45140.1"/>
    <property type="molecule type" value="Genomic_DNA"/>
</dbReference>
<evidence type="ECO:0000313" key="2">
    <source>
        <dbReference type="EMBL" id="ARO44944.1"/>
    </source>
</evidence>
<keyword evidence="1" id="KW-0472">Membrane</keyword>
<name>A0A2P0QHW3_PSESF</name>
<evidence type="ECO:0000313" key="4">
    <source>
        <dbReference type="EMBL" id="ARO45140.1"/>
    </source>
</evidence>
<accession>A0A2P0QHW3</accession>
<proteinExistence type="predicted"/>
<keyword evidence="1" id="KW-0812">Transmembrane</keyword>
<geneLocation type="plasmid" evidence="4">
    <name>pUR_B4A</name>
</geneLocation>
<feature type="transmembrane region" description="Helical" evidence="1">
    <location>
        <begin position="12"/>
        <end position="35"/>
    </location>
</feature>
<keyword evidence="1" id="KW-1133">Transmembrane helix</keyword>
<evidence type="ECO:0000256" key="1">
    <source>
        <dbReference type="SAM" id="Phobius"/>
    </source>
</evidence>
<dbReference type="EMBL" id="KX009061">
    <property type="protein sequence ID" value="ARO45047.1"/>
    <property type="molecule type" value="Genomic_DNA"/>
</dbReference>
<dbReference type="RefSeq" id="WP_074321303.1">
    <property type="nucleotide sequence ID" value="NZ_CP017011.1"/>
</dbReference>
<reference evidence="4" key="1">
    <citation type="submission" date="2016-03" db="EMBL/GenBank/DDBJ databases">
        <title>The evolution of Pseudomonas syringae pv. actinidiae in New Zealand.</title>
        <authorList>
            <person name="Taiaroa G."/>
            <person name="Poulter R.T.M."/>
            <person name="Lamont I."/>
            <person name="Stockwell P."/>
            <person name="Butler M.I."/>
        </authorList>
    </citation>
    <scope>NUCLEOTIDE SEQUENCE</scope>
    <source>
        <strain evidence="4">B4A</strain>
        <strain evidence="2">RT594</strain>
        <strain evidence="3">RT652</strain>
        <plasmid evidence="4">pUR_B4A</plasmid>
        <plasmid evidence="2">pUR_RT594</plasmid>
        <plasmid evidence="3">pUR_RT652</plasmid>
    </source>
</reference>
<dbReference type="EMBL" id="KX009060">
    <property type="protein sequence ID" value="ARO44944.1"/>
    <property type="molecule type" value="Genomic_DNA"/>
</dbReference>
<geneLocation type="plasmid" evidence="3">
    <name>pUR_RT652</name>
</geneLocation>
<evidence type="ECO:0000313" key="3">
    <source>
        <dbReference type="EMBL" id="ARO45047.1"/>
    </source>
</evidence>
<dbReference type="AlphaFoldDB" id="A0A2P0QHW3"/>
<geneLocation type="plasmid" evidence="2">
    <name>pUR_RT594</name>
</geneLocation>